<dbReference type="GO" id="GO:0004828">
    <property type="term" value="F:serine-tRNA ligase activity"/>
    <property type="evidence" value="ECO:0007669"/>
    <property type="project" value="UniProtKB-UniRule"/>
</dbReference>
<dbReference type="GO" id="GO:0005737">
    <property type="term" value="C:cytoplasm"/>
    <property type="evidence" value="ECO:0007669"/>
    <property type="project" value="UniProtKB-UniRule"/>
</dbReference>
<evidence type="ECO:0000256" key="4">
    <source>
        <dbReference type="ARBA" id="ARBA00022840"/>
    </source>
</evidence>
<evidence type="ECO:0000256" key="3">
    <source>
        <dbReference type="ARBA" id="ARBA00022741"/>
    </source>
</evidence>
<dbReference type="InterPro" id="IPR033729">
    <property type="entry name" value="SerRS_core"/>
</dbReference>
<keyword evidence="2 11" id="KW-0436">Ligase</keyword>
<organism evidence="11 12">
    <name type="scientific">Candidatus Falkowbacteria bacterium CG02_land_8_20_14_3_00_36_14</name>
    <dbReference type="NCBI Taxonomy" id="1974560"/>
    <lineage>
        <taxon>Bacteria</taxon>
        <taxon>Candidatus Falkowiibacteriota</taxon>
    </lineage>
</organism>
<dbReference type="EC" id="6.1.1.11" evidence="1 7"/>
<keyword evidence="3" id="KW-0547">Nucleotide-binding</keyword>
<feature type="binding site" evidence="8">
    <location>
        <position position="380"/>
    </location>
    <ligand>
        <name>L-serine</name>
        <dbReference type="ChEBI" id="CHEBI:33384"/>
    </ligand>
</feature>
<feature type="domain" description="Aminoacyl-transfer RNA synthetases class-II family profile" evidence="10">
    <location>
        <begin position="130"/>
        <end position="407"/>
    </location>
</feature>
<dbReference type="Gene3D" id="1.10.287.40">
    <property type="entry name" value="Serine-tRNA synthetase, tRNA binding domain"/>
    <property type="match status" value="1"/>
</dbReference>
<evidence type="ECO:0000259" key="10">
    <source>
        <dbReference type="PROSITE" id="PS50862"/>
    </source>
</evidence>
<keyword evidence="4 9" id="KW-0067">ATP-binding</keyword>
<feature type="site" description="Important for serine binding" evidence="8">
    <location>
        <position position="382"/>
    </location>
</feature>
<feature type="binding site" evidence="9">
    <location>
        <begin position="269"/>
        <end position="272"/>
    </location>
    <ligand>
        <name>ATP</name>
        <dbReference type="ChEBI" id="CHEBI:30616"/>
    </ligand>
</feature>
<name>A0A2M7DPL8_9BACT</name>
<dbReference type="Pfam" id="PF00587">
    <property type="entry name" value="tRNA-synt_2b"/>
    <property type="match status" value="1"/>
</dbReference>
<dbReference type="SUPFAM" id="SSF55681">
    <property type="entry name" value="Class II aaRS and biotin synthetases"/>
    <property type="match status" value="1"/>
</dbReference>
<sequence>MIDIKFIRKHPEIVKENCHNRLVNIDIDKLLDVDKKKRELATAIDSLKAKINIGSKKKPSAKKIEEMKIISEEIKKLEDVQELIMEQFNEMMMQVPNLTHPAVCVSENEENNPVIETFKSPTKFDFKPKDHVELAKDLDLIDFNRATKVTGAKFYYLKNELALLEVALIQYALDTGIKHGFTPFITPDLAKQEVLEGLGFNPRGESTQIYNINNSDLSLIGTAEITMGGYHMNEVLDEKELPKKYVALSHCFRTEAGSYSKYSKGIFRVHQFTKIELFIYTTHEMSEQNHLELLNIEKEIFKGLEIPFRIIDHCTADLGAPSSRTFDLEAWMPGKPNKQGKLGDWAEITSTSNCTDYQARGLNIKYKDKFSKKNYVYTLNGTAIAVSRALIAILENFQQADGSVIVPDILRNYMPNKIETISKKD</sequence>
<evidence type="ECO:0000256" key="9">
    <source>
        <dbReference type="PIRSR" id="PIRSR001529-2"/>
    </source>
</evidence>
<feature type="binding site" evidence="9">
    <location>
        <begin position="253"/>
        <end position="255"/>
    </location>
    <ligand>
        <name>ATP</name>
        <dbReference type="ChEBI" id="CHEBI:30616"/>
    </ligand>
</feature>
<gene>
    <name evidence="11" type="ORF">COS18_02255</name>
</gene>
<evidence type="ECO:0000256" key="2">
    <source>
        <dbReference type="ARBA" id="ARBA00022598"/>
    </source>
</evidence>
<feature type="binding site" evidence="8">
    <location>
        <position position="253"/>
    </location>
    <ligand>
        <name>L-serine</name>
        <dbReference type="ChEBI" id="CHEBI:33384"/>
    </ligand>
</feature>
<dbReference type="AlphaFoldDB" id="A0A2M7DPL8"/>
<evidence type="ECO:0000313" key="12">
    <source>
        <dbReference type="Proteomes" id="UP000228896"/>
    </source>
</evidence>
<dbReference type="NCBIfam" id="TIGR00414">
    <property type="entry name" value="serS"/>
    <property type="match status" value="1"/>
</dbReference>
<dbReference type="PANTHER" id="PTHR11778">
    <property type="entry name" value="SERYL-TRNA SYNTHETASE"/>
    <property type="match status" value="1"/>
</dbReference>
<feature type="binding site" evidence="9">
    <location>
        <begin position="347"/>
        <end position="350"/>
    </location>
    <ligand>
        <name>ATP</name>
        <dbReference type="ChEBI" id="CHEBI:30616"/>
    </ligand>
</feature>
<evidence type="ECO:0000256" key="5">
    <source>
        <dbReference type="ARBA" id="ARBA00022917"/>
    </source>
</evidence>
<evidence type="ECO:0000313" key="11">
    <source>
        <dbReference type="EMBL" id="PIV51701.1"/>
    </source>
</evidence>
<comment type="caution">
    <text evidence="11">The sequence shown here is derived from an EMBL/GenBank/DDBJ whole genome shotgun (WGS) entry which is preliminary data.</text>
</comment>
<keyword evidence="5" id="KW-0648">Protein biosynthesis</keyword>
<dbReference type="PRINTS" id="PR00981">
    <property type="entry name" value="TRNASYNTHSER"/>
</dbReference>
<dbReference type="GO" id="GO:0006434">
    <property type="term" value="P:seryl-tRNA aminoacylation"/>
    <property type="evidence" value="ECO:0007669"/>
    <property type="project" value="UniProtKB-UniRule"/>
</dbReference>
<accession>A0A2M7DPL8</accession>
<dbReference type="InterPro" id="IPR002317">
    <property type="entry name" value="Ser-tRNA-ligase_type_1"/>
</dbReference>
<dbReference type="SUPFAM" id="SSF46589">
    <property type="entry name" value="tRNA-binding arm"/>
    <property type="match status" value="1"/>
</dbReference>
<dbReference type="InterPro" id="IPR010978">
    <property type="entry name" value="tRNA-bd_arm"/>
</dbReference>
<dbReference type="PIRSF" id="PIRSF001529">
    <property type="entry name" value="Ser-tRNA-synth_IIa"/>
    <property type="match status" value="1"/>
</dbReference>
<dbReference type="Pfam" id="PF02403">
    <property type="entry name" value="Seryl_tRNA_N"/>
    <property type="match status" value="1"/>
</dbReference>
<dbReference type="CDD" id="cd00770">
    <property type="entry name" value="SerRS_core"/>
    <property type="match status" value="1"/>
</dbReference>
<protein>
    <recommendedName>
        <fullName evidence="1 7">Serine--tRNA ligase</fullName>
        <ecNumber evidence="1 7">6.1.1.11</ecNumber>
    </recommendedName>
</protein>
<dbReference type="PROSITE" id="PS50862">
    <property type="entry name" value="AA_TRNA_LIGASE_II"/>
    <property type="match status" value="1"/>
</dbReference>
<feature type="binding site" evidence="8">
    <location>
        <position position="222"/>
    </location>
    <ligand>
        <name>L-serine</name>
        <dbReference type="ChEBI" id="CHEBI:33384"/>
    </ligand>
</feature>
<dbReference type="InterPro" id="IPR006195">
    <property type="entry name" value="aa-tRNA-synth_II"/>
</dbReference>
<dbReference type="GO" id="GO:0005524">
    <property type="term" value="F:ATP binding"/>
    <property type="evidence" value="ECO:0007669"/>
    <property type="project" value="UniProtKB-KW"/>
</dbReference>
<feature type="binding site" evidence="8">
    <location>
        <position position="276"/>
    </location>
    <ligand>
        <name>L-serine</name>
        <dbReference type="ChEBI" id="CHEBI:33384"/>
    </ligand>
</feature>
<dbReference type="Gene3D" id="3.30.930.10">
    <property type="entry name" value="Bira Bifunctional Protein, Domain 2"/>
    <property type="match status" value="1"/>
</dbReference>
<dbReference type="InterPro" id="IPR045864">
    <property type="entry name" value="aa-tRNA-synth_II/BPL/LPL"/>
</dbReference>
<reference evidence="12" key="1">
    <citation type="submission" date="2017-09" db="EMBL/GenBank/DDBJ databases">
        <title>Depth-based differentiation of microbial function through sediment-hosted aquifers and enrichment of novel symbionts in the deep terrestrial subsurface.</title>
        <authorList>
            <person name="Probst A.J."/>
            <person name="Ladd B."/>
            <person name="Jarett J.K."/>
            <person name="Geller-Mcgrath D.E."/>
            <person name="Sieber C.M.K."/>
            <person name="Emerson J.B."/>
            <person name="Anantharaman K."/>
            <person name="Thomas B.C."/>
            <person name="Malmstrom R."/>
            <person name="Stieglmeier M."/>
            <person name="Klingl A."/>
            <person name="Woyke T."/>
            <person name="Ryan C.M."/>
            <person name="Banfield J.F."/>
        </authorList>
    </citation>
    <scope>NUCLEOTIDE SEQUENCE [LARGE SCALE GENOMIC DNA]</scope>
</reference>
<proteinExistence type="predicted"/>
<evidence type="ECO:0000256" key="6">
    <source>
        <dbReference type="ARBA" id="ARBA00023146"/>
    </source>
</evidence>
<evidence type="ECO:0000256" key="8">
    <source>
        <dbReference type="PIRSR" id="PIRSR001529-1"/>
    </source>
</evidence>
<dbReference type="InterPro" id="IPR015866">
    <property type="entry name" value="Ser-tRNA-synth_1_N"/>
</dbReference>
<evidence type="ECO:0000256" key="1">
    <source>
        <dbReference type="ARBA" id="ARBA00012840"/>
    </source>
</evidence>
<dbReference type="InterPro" id="IPR042103">
    <property type="entry name" value="SerRS_1_N_sf"/>
</dbReference>
<dbReference type="Proteomes" id="UP000228896">
    <property type="component" value="Unassembled WGS sequence"/>
</dbReference>
<dbReference type="EMBL" id="PETS01000050">
    <property type="protein sequence ID" value="PIV51701.1"/>
    <property type="molecule type" value="Genomic_DNA"/>
</dbReference>
<dbReference type="InterPro" id="IPR002314">
    <property type="entry name" value="aa-tRNA-synt_IIb"/>
</dbReference>
<evidence type="ECO:0000256" key="7">
    <source>
        <dbReference type="NCBIfam" id="TIGR00414"/>
    </source>
</evidence>
<keyword evidence="6" id="KW-0030">Aminoacyl-tRNA synthetase</keyword>